<dbReference type="InterPro" id="IPR036390">
    <property type="entry name" value="WH_DNA-bd_sf"/>
</dbReference>
<proteinExistence type="predicted"/>
<organism evidence="1 2">
    <name type="scientific">Saliphagus infecundisoli</name>
    <dbReference type="NCBI Taxonomy" id="1849069"/>
    <lineage>
        <taxon>Archaea</taxon>
        <taxon>Methanobacteriati</taxon>
        <taxon>Methanobacteriota</taxon>
        <taxon>Stenosarchaea group</taxon>
        <taxon>Halobacteria</taxon>
        <taxon>Halobacteriales</taxon>
        <taxon>Natrialbaceae</taxon>
        <taxon>Saliphagus</taxon>
    </lineage>
</organism>
<dbReference type="SUPFAM" id="SSF46785">
    <property type="entry name" value="Winged helix' DNA-binding domain"/>
    <property type="match status" value="1"/>
</dbReference>
<reference evidence="1 2" key="1">
    <citation type="journal article" date="2019" name="Int. J. Syst. Evol. Microbiol.">
        <title>The Global Catalogue of Microorganisms (GCM) 10K type strain sequencing project: providing services to taxonomists for standard genome sequencing and annotation.</title>
        <authorList>
            <consortium name="The Broad Institute Genomics Platform"/>
            <consortium name="The Broad Institute Genome Sequencing Center for Infectious Disease"/>
            <person name="Wu L."/>
            <person name="Ma J."/>
        </authorList>
    </citation>
    <scope>NUCLEOTIDE SEQUENCE [LARGE SCALE GENOMIC DNA]</scope>
    <source>
        <strain evidence="1 2">CGMCC 1.15824</strain>
    </source>
</reference>
<evidence type="ECO:0000313" key="2">
    <source>
        <dbReference type="Proteomes" id="UP001595925"/>
    </source>
</evidence>
<evidence type="ECO:0000313" key="1">
    <source>
        <dbReference type="EMBL" id="MFC4987149.1"/>
    </source>
</evidence>
<accession>A0ABD5QC35</accession>
<comment type="caution">
    <text evidence="1">The sequence shown here is derived from an EMBL/GenBank/DDBJ whole genome shotgun (WGS) entry which is preliminary data.</text>
</comment>
<dbReference type="RefSeq" id="WP_224828550.1">
    <property type="nucleotide sequence ID" value="NZ_JAIVEF010000007.1"/>
</dbReference>
<evidence type="ECO:0008006" key="3">
    <source>
        <dbReference type="Google" id="ProtNLM"/>
    </source>
</evidence>
<gene>
    <name evidence="1" type="ORF">ACFPFO_05095</name>
</gene>
<dbReference type="AlphaFoldDB" id="A0ABD5QC35"/>
<protein>
    <recommendedName>
        <fullName evidence="3">HTH hxlR-type domain-containing protein</fullName>
    </recommendedName>
</protein>
<keyword evidence="2" id="KW-1185">Reference proteome</keyword>
<name>A0ABD5QC35_9EURY</name>
<dbReference type="EMBL" id="JBHSJG010000018">
    <property type="protein sequence ID" value="MFC4987149.1"/>
    <property type="molecule type" value="Genomic_DNA"/>
</dbReference>
<dbReference type="Proteomes" id="UP001595925">
    <property type="component" value="Unassembled WGS sequence"/>
</dbReference>
<sequence length="376" mass="43269">MVHKRRTLVRITKSFFGYPVRPHRYDQNKTVMSSKSKLPVIFLYTDNTTSIDGATRFQKLVFLAQEETKLKDVYDYRADRFGPFSVQLRSDLETLDNEGYIEREVNTNEYGYSRITYSLTNKGVQEAQRLLGLGNDGVFDIVNDIKGKYNNKTISEILEYVYNKYDGYTDVTDADTKTLFDPDARSEFERLPKRSSNTPTTFGERLQATPHTLYQMPKRETNAYFYYFTDDSYSREDSKFKALDDELTLLGRNRSQLEVAMIDRDRIRIELWDALISGFDISDYPSLVVADQELGVRDVELSEDSFSPENGNYAVIESGIISDSILSDNDRIRDFLNGLFDCSRNGDMKDGMRKRKVVEGLKIAKGEITNILSVSP</sequence>